<evidence type="ECO:0008006" key="3">
    <source>
        <dbReference type="Google" id="ProtNLM"/>
    </source>
</evidence>
<accession>A0A2S5VY73</accession>
<dbReference type="Proteomes" id="UP000239241">
    <property type="component" value="Unassembled WGS sequence"/>
</dbReference>
<sequence>MPHARHPAAAGLLFLVAAVSGCSGQGILHLSQSEFTEPTCATTRDIPADELTAAADESCRPVGSTIVFPSGDRITVQGGGGTVFANGDDTTRYAYEDVGDYGVVAARYTEDCTDVETWGPTEAITKIRAAFGEHWPCDSR</sequence>
<dbReference type="RefSeq" id="WP_104289297.1">
    <property type="nucleotide sequence ID" value="NZ_PSXY01000002.1"/>
</dbReference>
<dbReference type="PROSITE" id="PS51257">
    <property type="entry name" value="PROKAR_LIPOPROTEIN"/>
    <property type="match status" value="1"/>
</dbReference>
<dbReference type="AlphaFoldDB" id="A0A2S5VY73"/>
<dbReference type="EMBL" id="PSXY01000002">
    <property type="protein sequence ID" value="PPF70999.1"/>
    <property type="molecule type" value="Genomic_DNA"/>
</dbReference>
<name>A0A2S5VY73_9MICO</name>
<gene>
    <name evidence="1" type="ORF">C5E16_01755</name>
</gene>
<evidence type="ECO:0000313" key="2">
    <source>
        <dbReference type="Proteomes" id="UP000239241"/>
    </source>
</evidence>
<reference evidence="1 2" key="1">
    <citation type="submission" date="2018-02" db="EMBL/GenBank/DDBJ databases">
        <title>Bacteriophage NCPPB3778 and a type I-E CRISPR drive the evolution of the US Biological Select Agent, Rathayibacter toxicus.</title>
        <authorList>
            <person name="Davis E.W.II."/>
            <person name="Tabima J.F."/>
            <person name="Weisberg A.J."/>
            <person name="Lopes L.D."/>
            <person name="Wiseman M.S."/>
            <person name="Wiseman M.S."/>
            <person name="Pupko T."/>
            <person name="Belcher M.S."/>
            <person name="Sechler A.J."/>
            <person name="Tancos M.A."/>
            <person name="Schroeder B.K."/>
            <person name="Murray T.D."/>
            <person name="Luster D.G."/>
            <person name="Schneider W.L."/>
            <person name="Rogers E."/>
            <person name="Andreote F.D."/>
            <person name="Grunwald N.J."/>
            <person name="Putnam M.L."/>
            <person name="Chang J.H."/>
        </authorList>
    </citation>
    <scope>NUCLEOTIDE SEQUENCE [LARGE SCALE GENOMIC DNA]</scope>
    <source>
        <strain evidence="1 2">AY1B3</strain>
    </source>
</reference>
<proteinExistence type="predicted"/>
<comment type="caution">
    <text evidence="1">The sequence shown here is derived from an EMBL/GenBank/DDBJ whole genome shotgun (WGS) entry which is preliminary data.</text>
</comment>
<organism evidence="1 2">
    <name type="scientific">Clavibacter michiganensis</name>
    <dbReference type="NCBI Taxonomy" id="28447"/>
    <lineage>
        <taxon>Bacteria</taxon>
        <taxon>Bacillati</taxon>
        <taxon>Actinomycetota</taxon>
        <taxon>Actinomycetes</taxon>
        <taxon>Micrococcales</taxon>
        <taxon>Microbacteriaceae</taxon>
        <taxon>Clavibacter</taxon>
    </lineage>
</organism>
<protein>
    <recommendedName>
        <fullName evidence="3">Lipoprotein</fullName>
    </recommendedName>
</protein>
<evidence type="ECO:0000313" key="1">
    <source>
        <dbReference type="EMBL" id="PPF70999.1"/>
    </source>
</evidence>